<name>A0AB34JX59_PRYPA</name>
<dbReference type="EMBL" id="JBGBPQ010000004">
    <property type="protein sequence ID" value="KAL1525521.1"/>
    <property type="molecule type" value="Genomic_DNA"/>
</dbReference>
<reference evidence="1 2" key="1">
    <citation type="journal article" date="2024" name="Science">
        <title>Giant polyketide synthase enzymes in the biosynthesis of giant marine polyether toxins.</title>
        <authorList>
            <person name="Fallon T.R."/>
            <person name="Shende V.V."/>
            <person name="Wierzbicki I.H."/>
            <person name="Pendleton A.L."/>
            <person name="Watervoot N.F."/>
            <person name="Auber R.P."/>
            <person name="Gonzalez D.J."/>
            <person name="Wisecaver J.H."/>
            <person name="Moore B.S."/>
        </authorList>
    </citation>
    <scope>NUCLEOTIDE SEQUENCE [LARGE SCALE GENOMIC DNA]</scope>
    <source>
        <strain evidence="1 2">12B1</strain>
    </source>
</reference>
<organism evidence="1 2">
    <name type="scientific">Prymnesium parvum</name>
    <name type="common">Toxic golden alga</name>
    <dbReference type="NCBI Taxonomy" id="97485"/>
    <lineage>
        <taxon>Eukaryota</taxon>
        <taxon>Haptista</taxon>
        <taxon>Haptophyta</taxon>
        <taxon>Prymnesiophyceae</taxon>
        <taxon>Prymnesiales</taxon>
        <taxon>Prymnesiaceae</taxon>
        <taxon>Prymnesium</taxon>
    </lineage>
</organism>
<keyword evidence="2" id="KW-1185">Reference proteome</keyword>
<protein>
    <recommendedName>
        <fullName evidence="3">Core-binding (CB) domain-containing protein</fullName>
    </recommendedName>
</protein>
<gene>
    <name evidence="1" type="ORF">AB1Y20_020377</name>
</gene>
<accession>A0AB34JX59</accession>
<comment type="caution">
    <text evidence="1">The sequence shown here is derived from an EMBL/GenBank/DDBJ whole genome shotgun (WGS) entry which is preliminary data.</text>
</comment>
<dbReference type="AlphaFoldDB" id="A0AB34JX59"/>
<sequence>MQPGGQAPSPGLHRILTTLGIPPSSSILSCEAAASMDVNVFGDRTEDVREWVFHELAARADWSAPQAPSAPLPVVEAHAVLAHAARSVVDAHAAAATSPAWPVVEAHTASIAAVARPVMDAHTVARAEVAQPLMVGDCAAAQTSAVNECTALVVTAESQPLTASAASLAALTTSATLRADVLAGEELDIERAVNEFFDTVPTALLLHSPSALPTTERIAARRRHLLTCGASSVRAGTSFVREWLRFCERRALARFGLPVDADLMNAFLSDIDAAARQRSAGHKVRTGSSVQHAVACAARWTSDHAGLPFEVAKLPTVRKASAPVREKEPRWAEMWEPAVLVHLLRVAIDQQQRGLVRATAAAVYLVCAASMRLVNGLRSAPPILDDSSVFHGIAVLSKGKRRSSMAPSPWSVPCVSPDGSITDAEVAFGLRTAWFTGFPQSATSRTLKTGDRANALRTVLSLISKLATSHGLPDAGTASLRLREPILSARWHAGSAPWKNARRV</sequence>
<dbReference type="Proteomes" id="UP001515480">
    <property type="component" value="Unassembled WGS sequence"/>
</dbReference>
<proteinExistence type="predicted"/>
<evidence type="ECO:0000313" key="1">
    <source>
        <dbReference type="EMBL" id="KAL1525521.1"/>
    </source>
</evidence>
<evidence type="ECO:0008006" key="3">
    <source>
        <dbReference type="Google" id="ProtNLM"/>
    </source>
</evidence>
<evidence type="ECO:0000313" key="2">
    <source>
        <dbReference type="Proteomes" id="UP001515480"/>
    </source>
</evidence>